<sequence>MLTKDEFIADMKTRIDAWNAEIDVLQEKAHDIKEDAKVKYEEQLLSVRAAGVEGEKRLEEMQAATESNWEQLKLETERAWDAFKDSFNTFKSHYR</sequence>
<dbReference type="eggNOG" id="ENOG5032B6U">
    <property type="taxonomic scope" value="Bacteria"/>
</dbReference>
<dbReference type="RefSeq" id="WP_007192471.1">
    <property type="nucleotide sequence ID" value="NZ_AFWV01000004.1"/>
</dbReference>
<organism evidence="2 3">
    <name type="scientific">Thiocapsa marina 5811</name>
    <dbReference type="NCBI Taxonomy" id="768671"/>
    <lineage>
        <taxon>Bacteria</taxon>
        <taxon>Pseudomonadati</taxon>
        <taxon>Pseudomonadota</taxon>
        <taxon>Gammaproteobacteria</taxon>
        <taxon>Chromatiales</taxon>
        <taxon>Chromatiaceae</taxon>
        <taxon>Thiocapsa</taxon>
    </lineage>
</organism>
<dbReference type="OrthoDB" id="9813316at2"/>
<gene>
    <name evidence="2" type="ORF">ThimaDRAFT_1594</name>
</gene>
<keyword evidence="1" id="KW-0175">Coiled coil</keyword>
<keyword evidence="3" id="KW-1185">Reference proteome</keyword>
<dbReference type="STRING" id="768671.ThimaDRAFT_1594"/>
<feature type="coiled-coil region" evidence="1">
    <location>
        <begin position="8"/>
        <end position="35"/>
    </location>
</feature>
<protein>
    <submittedName>
        <fullName evidence="2">Uncharacterized protein</fullName>
    </submittedName>
</protein>
<reference evidence="2 3" key="1">
    <citation type="submission" date="2011-06" db="EMBL/GenBank/DDBJ databases">
        <title>The draft genome of Thiocapsa marina 5811.</title>
        <authorList>
            <consortium name="US DOE Joint Genome Institute (JGI-PGF)"/>
            <person name="Lucas S."/>
            <person name="Han J."/>
            <person name="Cheng J.-F."/>
            <person name="Goodwin L."/>
            <person name="Pitluck S."/>
            <person name="Peters L."/>
            <person name="Land M.L."/>
            <person name="Hauser L."/>
            <person name="Vogl K."/>
            <person name="Liu Z."/>
            <person name="Imhoff J."/>
            <person name="Thiel V."/>
            <person name="Frigaard N.-U."/>
            <person name="Bryant D."/>
            <person name="Woyke T.J."/>
        </authorList>
    </citation>
    <scope>NUCLEOTIDE SEQUENCE [LARGE SCALE GENOMIC DNA]</scope>
    <source>
        <strain evidence="2 3">5811</strain>
    </source>
</reference>
<name>F9U9J2_9GAMM</name>
<dbReference type="Proteomes" id="UP000005459">
    <property type="component" value="Unassembled WGS sequence"/>
</dbReference>
<proteinExistence type="predicted"/>
<accession>F9U9J2</accession>
<evidence type="ECO:0000256" key="1">
    <source>
        <dbReference type="SAM" id="Coils"/>
    </source>
</evidence>
<evidence type="ECO:0000313" key="3">
    <source>
        <dbReference type="Proteomes" id="UP000005459"/>
    </source>
</evidence>
<dbReference type="AlphaFoldDB" id="F9U9J2"/>
<evidence type="ECO:0000313" key="2">
    <source>
        <dbReference type="EMBL" id="EGV19450.1"/>
    </source>
</evidence>
<dbReference type="EMBL" id="AFWV01000004">
    <property type="protein sequence ID" value="EGV19450.1"/>
    <property type="molecule type" value="Genomic_DNA"/>
</dbReference>